<proteinExistence type="inferred from homology"/>
<evidence type="ECO:0000256" key="3">
    <source>
        <dbReference type="ARBA" id="ARBA00023242"/>
    </source>
</evidence>
<feature type="compositionally biased region" description="Basic and acidic residues" evidence="4">
    <location>
        <begin position="104"/>
        <end position="119"/>
    </location>
</feature>
<dbReference type="PANTHER" id="PTHR33669">
    <property type="entry name" value="PROTEIN NEGATIVE REGULATOR OF RESISTANCE"/>
    <property type="match status" value="1"/>
</dbReference>
<accession>A0A4U5QXA2</accession>
<dbReference type="AlphaFoldDB" id="A0A4U5QXA2"/>
<comment type="similarity">
    <text evidence="2">Belongs to the NPR1-interactor family.</text>
</comment>
<comment type="caution">
    <text evidence="5">The sequence shown here is derived from an EMBL/GenBank/DDBJ whole genome shotgun (WGS) entry which is preliminary data.</text>
</comment>
<dbReference type="GO" id="GO:0010112">
    <property type="term" value="P:regulation of systemic acquired resistance"/>
    <property type="evidence" value="ECO:0007669"/>
    <property type="project" value="InterPro"/>
</dbReference>
<gene>
    <name evidence="5" type="ORF">D5086_0000043510</name>
</gene>
<protein>
    <recommendedName>
        <fullName evidence="6">NPR1/NH1-interacting protein</fullName>
    </recommendedName>
</protein>
<organism evidence="5">
    <name type="scientific">Populus alba</name>
    <name type="common">White poplar</name>
    <dbReference type="NCBI Taxonomy" id="43335"/>
    <lineage>
        <taxon>Eukaryota</taxon>
        <taxon>Viridiplantae</taxon>
        <taxon>Streptophyta</taxon>
        <taxon>Embryophyta</taxon>
        <taxon>Tracheophyta</taxon>
        <taxon>Spermatophyta</taxon>
        <taxon>Magnoliopsida</taxon>
        <taxon>eudicotyledons</taxon>
        <taxon>Gunneridae</taxon>
        <taxon>Pentapetalae</taxon>
        <taxon>rosids</taxon>
        <taxon>fabids</taxon>
        <taxon>Malpighiales</taxon>
        <taxon>Salicaceae</taxon>
        <taxon>Saliceae</taxon>
        <taxon>Populus</taxon>
    </lineage>
</organism>
<dbReference type="InterPro" id="IPR031425">
    <property type="entry name" value="NPR1/NH1-interacting"/>
</dbReference>
<dbReference type="EMBL" id="RCHU01000113">
    <property type="protein sequence ID" value="TKS14277.1"/>
    <property type="molecule type" value="Genomic_DNA"/>
</dbReference>
<name>A0A4U5QXA2_POPAL</name>
<feature type="region of interest" description="Disordered" evidence="4">
    <location>
        <begin position="88"/>
        <end position="126"/>
    </location>
</feature>
<evidence type="ECO:0000313" key="5">
    <source>
        <dbReference type="EMBL" id="TKS14277.1"/>
    </source>
</evidence>
<sequence>MDAASKKRKLFHDDLDHEENEEEKIEEFCALIKGIREARDRLMNVSDPALKLEIDTKNNKRKLEEEKKQFTAWKPSFQREDFMEETEMIRNPPAAAASAMVDSSQRKEVTEKDEHKDQSLDLNLSL</sequence>
<dbReference type="GO" id="GO:0005634">
    <property type="term" value="C:nucleus"/>
    <property type="evidence" value="ECO:0007669"/>
    <property type="project" value="UniProtKB-SubCell"/>
</dbReference>
<dbReference type="PANTHER" id="PTHR33669:SF14">
    <property type="entry name" value="NRR REPRESSOR HOMOLOG 3"/>
    <property type="match status" value="1"/>
</dbReference>
<keyword evidence="3" id="KW-0539">Nucleus</keyword>
<evidence type="ECO:0000256" key="1">
    <source>
        <dbReference type="ARBA" id="ARBA00004123"/>
    </source>
</evidence>
<evidence type="ECO:0008006" key="6">
    <source>
        <dbReference type="Google" id="ProtNLM"/>
    </source>
</evidence>
<reference evidence="5" key="1">
    <citation type="submission" date="2018-10" db="EMBL/GenBank/DDBJ databases">
        <title>Population genomic analysis revealed the cold adaptation of white poplar.</title>
        <authorList>
            <person name="Liu Y.-J."/>
        </authorList>
    </citation>
    <scope>NUCLEOTIDE SEQUENCE [LARGE SCALE GENOMIC DNA]</scope>
    <source>
        <strain evidence="5">PAL-ZL1</strain>
    </source>
</reference>
<dbReference type="STRING" id="43335.A0A4U5QXA2"/>
<evidence type="ECO:0000256" key="4">
    <source>
        <dbReference type="SAM" id="MobiDB-lite"/>
    </source>
</evidence>
<dbReference type="Pfam" id="PF15699">
    <property type="entry name" value="NPR1_interact"/>
    <property type="match status" value="1"/>
</dbReference>
<evidence type="ECO:0000256" key="2">
    <source>
        <dbReference type="ARBA" id="ARBA00009937"/>
    </source>
</evidence>
<comment type="subcellular location">
    <subcellularLocation>
        <location evidence="1">Nucleus</location>
    </subcellularLocation>
</comment>